<dbReference type="Pfam" id="PF07238">
    <property type="entry name" value="PilZ"/>
    <property type="match status" value="1"/>
</dbReference>
<organism evidence="2 3">
    <name type="scientific">Pseudomonas oryzihabitans</name>
    <dbReference type="NCBI Taxonomy" id="47885"/>
    <lineage>
        <taxon>Bacteria</taxon>
        <taxon>Pseudomonadati</taxon>
        <taxon>Pseudomonadota</taxon>
        <taxon>Gammaproteobacteria</taxon>
        <taxon>Pseudomonadales</taxon>
        <taxon>Pseudomonadaceae</taxon>
        <taxon>Pseudomonas</taxon>
    </lineage>
</organism>
<proteinExistence type="predicted"/>
<evidence type="ECO:0000259" key="1">
    <source>
        <dbReference type="Pfam" id="PF07238"/>
    </source>
</evidence>
<accession>A0A0U4WJY5</accession>
<dbReference type="Gene3D" id="2.40.10.220">
    <property type="entry name" value="predicted glycosyltransferase like domains"/>
    <property type="match status" value="1"/>
</dbReference>
<evidence type="ECO:0000313" key="3">
    <source>
        <dbReference type="Proteomes" id="UP000064137"/>
    </source>
</evidence>
<evidence type="ECO:0000313" key="2">
    <source>
        <dbReference type="EMBL" id="ALZ85730.1"/>
    </source>
</evidence>
<dbReference type="AlphaFoldDB" id="A0A0U4WJY5"/>
<dbReference type="Proteomes" id="UP000064137">
    <property type="component" value="Chromosome"/>
</dbReference>
<dbReference type="KEGG" id="por:APT59_16530"/>
<name>A0A0U4WJY5_9PSED</name>
<reference evidence="2 3" key="1">
    <citation type="submission" date="2016-01" db="EMBL/GenBank/DDBJ databases">
        <title>Annotation of Pseudomonas oryzihabitans USDA-ARS-USMARC-56511.</title>
        <authorList>
            <person name="Harhay G.P."/>
            <person name="Harhay D.M."/>
            <person name="Smith T.P.L."/>
            <person name="Bono J.L."/>
            <person name="Heaton M.P."/>
            <person name="Clawson M.L."/>
            <person name="Chitko-Mckown C.G."/>
            <person name="Capik S.F."/>
            <person name="DeDonder K.D."/>
            <person name="Apley M.D."/>
            <person name="Lubbers B.V."/>
            <person name="White B.J."/>
            <person name="Larson R.L."/>
        </authorList>
    </citation>
    <scope>NUCLEOTIDE SEQUENCE [LARGE SCALE GENOMIC DNA]</scope>
    <source>
        <strain evidence="2 3">USDA-ARS-USMARC-56511</strain>
    </source>
</reference>
<dbReference type="OrthoDB" id="6365490at2"/>
<dbReference type="RefSeq" id="WP_059315851.1">
    <property type="nucleotide sequence ID" value="NZ_CP013987.1"/>
</dbReference>
<dbReference type="EMBL" id="CP013987">
    <property type="protein sequence ID" value="ALZ85730.1"/>
    <property type="molecule type" value="Genomic_DNA"/>
</dbReference>
<feature type="domain" description="PilZ" evidence="1">
    <location>
        <begin position="98"/>
        <end position="168"/>
    </location>
</feature>
<dbReference type="InterPro" id="IPR009875">
    <property type="entry name" value="PilZ_domain"/>
</dbReference>
<sequence>MTTPDARERREYYRITDRIALQISPADGAPGETAPLFALLSELHQLEFESRHLLRNLDERDRAVTACLRLVNKRLDLLGQAFTWNLLHDSGATRDVVLSEGGLAFVDAEPYALGTRLDLRMALPPQGLGLQVLAEVTSCQAVVGGHEIGTSFIDLEDAQRQLLARHVLRQQARVRRADRGDEA</sequence>
<dbReference type="GO" id="GO:0035438">
    <property type="term" value="F:cyclic-di-GMP binding"/>
    <property type="evidence" value="ECO:0007669"/>
    <property type="project" value="InterPro"/>
</dbReference>
<protein>
    <submittedName>
        <fullName evidence="2">Pilus assembly protein PilZ</fullName>
    </submittedName>
</protein>
<gene>
    <name evidence="2" type="ORF">APT59_16530</name>
</gene>